<organism evidence="1 2">
    <name type="scientific">Paxillus involutus ATCC 200175</name>
    <dbReference type="NCBI Taxonomy" id="664439"/>
    <lineage>
        <taxon>Eukaryota</taxon>
        <taxon>Fungi</taxon>
        <taxon>Dikarya</taxon>
        <taxon>Basidiomycota</taxon>
        <taxon>Agaricomycotina</taxon>
        <taxon>Agaricomycetes</taxon>
        <taxon>Agaricomycetidae</taxon>
        <taxon>Boletales</taxon>
        <taxon>Paxilineae</taxon>
        <taxon>Paxillaceae</taxon>
        <taxon>Paxillus</taxon>
    </lineage>
</organism>
<dbReference type="Proteomes" id="UP000053647">
    <property type="component" value="Unassembled WGS sequence"/>
</dbReference>
<dbReference type="PANTHER" id="PTHR33266">
    <property type="entry name" value="CHROMOSOME 15, WHOLE GENOME SHOTGUN SEQUENCE"/>
    <property type="match status" value="1"/>
</dbReference>
<feature type="non-terminal residue" evidence="1">
    <location>
        <position position="1"/>
    </location>
</feature>
<dbReference type="OrthoDB" id="2692380at2759"/>
<evidence type="ECO:0000313" key="2">
    <source>
        <dbReference type="Proteomes" id="UP000053647"/>
    </source>
</evidence>
<gene>
    <name evidence="1" type="ORF">PAXINDRAFT_171618</name>
</gene>
<evidence type="ECO:0000313" key="1">
    <source>
        <dbReference type="EMBL" id="KIJ11786.1"/>
    </source>
</evidence>
<name>A0A0C9TWT3_PAXIN</name>
<dbReference type="AlphaFoldDB" id="A0A0C9TWT3"/>
<accession>A0A0C9TWT3</accession>
<reference evidence="2" key="2">
    <citation type="submission" date="2015-01" db="EMBL/GenBank/DDBJ databases">
        <title>Evolutionary Origins and Diversification of the Mycorrhizal Mutualists.</title>
        <authorList>
            <consortium name="DOE Joint Genome Institute"/>
            <consortium name="Mycorrhizal Genomics Consortium"/>
            <person name="Kohler A."/>
            <person name="Kuo A."/>
            <person name="Nagy L.G."/>
            <person name="Floudas D."/>
            <person name="Copeland A."/>
            <person name="Barry K.W."/>
            <person name="Cichocki N."/>
            <person name="Veneault-Fourrey C."/>
            <person name="LaButti K."/>
            <person name="Lindquist E.A."/>
            <person name="Lipzen A."/>
            <person name="Lundell T."/>
            <person name="Morin E."/>
            <person name="Murat C."/>
            <person name="Riley R."/>
            <person name="Ohm R."/>
            <person name="Sun H."/>
            <person name="Tunlid A."/>
            <person name="Henrissat B."/>
            <person name="Grigoriev I.V."/>
            <person name="Hibbett D.S."/>
            <person name="Martin F."/>
        </authorList>
    </citation>
    <scope>NUCLEOTIDE SEQUENCE [LARGE SCALE GENOMIC DNA]</scope>
    <source>
        <strain evidence="2">ATCC 200175</strain>
    </source>
</reference>
<proteinExistence type="predicted"/>
<dbReference type="HOGENOM" id="CLU_610559_0_0_1"/>
<sequence>IETKMPLLRNALYDDTMKHFLLDKRVNDSVEGDLDETDKTLSRTGCITLLSAIVACSYGELNYEYKKWMSAKALIIKHPELTEMLDTAWKYKSYGDIRNLVILQVEKDSDDGEYVWPLTGKMKAELGLSLTKPYRGAAVDAFYEYLEQNQKDFSGGTNYYARYCSIVQSSGTGKTRLMLELAKKGVLVLYINLRPKDDRTGFPPRDSIPADILTSDLKETSANHYEARCCAFFASVFRTILEVLSAYVQQGCPDPIKQWNDRMCDLSSPYRTQFFERLLDVYDELERGGSDGVTASMGKYRFEHSDRVHLMTAAYATMRSSLPWLFTKDNTPKLAIALDEAHPLHETTKFHPATILCSIINLYSKEKSDLSGVWVVFASTALKVAHFLPLRDKRTVGEQLVFAPFSQLGWDQFADPLNAIPATDVAKLSHIIGYGRPLFSISLVTNFVV</sequence>
<protein>
    <submittedName>
        <fullName evidence="1">Uncharacterized protein</fullName>
    </submittedName>
</protein>
<dbReference type="EMBL" id="KN819373">
    <property type="protein sequence ID" value="KIJ11786.1"/>
    <property type="molecule type" value="Genomic_DNA"/>
</dbReference>
<reference evidence="1 2" key="1">
    <citation type="submission" date="2014-06" db="EMBL/GenBank/DDBJ databases">
        <authorList>
            <consortium name="DOE Joint Genome Institute"/>
            <person name="Kuo A."/>
            <person name="Kohler A."/>
            <person name="Nagy L.G."/>
            <person name="Floudas D."/>
            <person name="Copeland A."/>
            <person name="Barry K.W."/>
            <person name="Cichocki N."/>
            <person name="Veneault-Fourrey C."/>
            <person name="LaButti K."/>
            <person name="Lindquist E.A."/>
            <person name="Lipzen A."/>
            <person name="Lundell T."/>
            <person name="Morin E."/>
            <person name="Murat C."/>
            <person name="Sun H."/>
            <person name="Tunlid A."/>
            <person name="Henrissat B."/>
            <person name="Grigoriev I.V."/>
            <person name="Hibbett D.S."/>
            <person name="Martin F."/>
            <person name="Nordberg H.P."/>
            <person name="Cantor M.N."/>
            <person name="Hua S.X."/>
        </authorList>
    </citation>
    <scope>NUCLEOTIDE SEQUENCE [LARGE SCALE GENOMIC DNA]</scope>
    <source>
        <strain evidence="1 2">ATCC 200175</strain>
    </source>
</reference>
<feature type="non-terminal residue" evidence="1">
    <location>
        <position position="449"/>
    </location>
</feature>
<keyword evidence="2" id="KW-1185">Reference proteome</keyword>
<dbReference type="PANTHER" id="PTHR33266:SF1">
    <property type="entry name" value="F-BOX DOMAIN-CONTAINING PROTEIN"/>
    <property type="match status" value="1"/>
</dbReference>